<sequence>VNGSISNVIGLPMQKIYVILKNEFNLNLLGI</sequence>
<dbReference type="AlphaFoldDB" id="X0V5G0"/>
<organism evidence="1">
    <name type="scientific">marine sediment metagenome</name>
    <dbReference type="NCBI Taxonomy" id="412755"/>
    <lineage>
        <taxon>unclassified sequences</taxon>
        <taxon>metagenomes</taxon>
        <taxon>ecological metagenomes</taxon>
    </lineage>
</organism>
<dbReference type="EMBL" id="BARS01023661">
    <property type="protein sequence ID" value="GAG13335.1"/>
    <property type="molecule type" value="Genomic_DNA"/>
</dbReference>
<evidence type="ECO:0008006" key="2">
    <source>
        <dbReference type="Google" id="ProtNLM"/>
    </source>
</evidence>
<feature type="non-terminal residue" evidence="1">
    <location>
        <position position="1"/>
    </location>
</feature>
<comment type="caution">
    <text evidence="1">The sequence shown here is derived from an EMBL/GenBank/DDBJ whole genome shotgun (WGS) entry which is preliminary data.</text>
</comment>
<proteinExistence type="predicted"/>
<name>X0V5G0_9ZZZZ</name>
<reference evidence="1" key="1">
    <citation type="journal article" date="2014" name="Front. Microbiol.">
        <title>High frequency of phylogenetically diverse reductive dehalogenase-homologous genes in deep subseafloor sedimentary metagenomes.</title>
        <authorList>
            <person name="Kawai M."/>
            <person name="Futagami T."/>
            <person name="Toyoda A."/>
            <person name="Takaki Y."/>
            <person name="Nishi S."/>
            <person name="Hori S."/>
            <person name="Arai W."/>
            <person name="Tsubouchi T."/>
            <person name="Morono Y."/>
            <person name="Uchiyama I."/>
            <person name="Ito T."/>
            <person name="Fujiyama A."/>
            <person name="Inagaki F."/>
            <person name="Takami H."/>
        </authorList>
    </citation>
    <scope>NUCLEOTIDE SEQUENCE</scope>
    <source>
        <strain evidence="1">Expedition CK06-06</strain>
    </source>
</reference>
<accession>X0V5G0</accession>
<evidence type="ECO:0000313" key="1">
    <source>
        <dbReference type="EMBL" id="GAG13335.1"/>
    </source>
</evidence>
<protein>
    <recommendedName>
        <fullName evidence="2">Maf-like protein</fullName>
    </recommendedName>
</protein>
<gene>
    <name evidence="1" type="ORF">S01H1_37662</name>
</gene>